<accession>G0P9A2</accession>
<name>G0P9A2_CAEBE</name>
<reference evidence="2" key="1">
    <citation type="submission" date="2011-07" db="EMBL/GenBank/DDBJ databases">
        <authorList>
            <consortium name="Caenorhabditis brenneri Sequencing and Analysis Consortium"/>
            <person name="Wilson R.K."/>
        </authorList>
    </citation>
    <scope>NUCLEOTIDE SEQUENCE [LARGE SCALE GENOMIC DNA]</scope>
    <source>
        <strain evidence="2">PB2801</strain>
    </source>
</reference>
<dbReference type="Proteomes" id="UP000008068">
    <property type="component" value="Unassembled WGS sequence"/>
</dbReference>
<protein>
    <submittedName>
        <fullName evidence="1">Uncharacterized protein</fullName>
    </submittedName>
</protein>
<dbReference type="HOGENOM" id="CLU_1723943_0_0_1"/>
<dbReference type="eggNOG" id="ENOG502TI5V">
    <property type="taxonomic scope" value="Eukaryota"/>
</dbReference>
<sequence>MEAAPDEEPTVFMDPVEEEIVETEHVIEEQVVQEEVVHEEVVHEEHMIQVQHEEVLEEIVEEDGLMYDTDGRVIEYPEMLYDEEAEVIEEYVEVEDMGDGRFAYVMTDEHGNRRLLKEEEVEQMKKIPGLGIMEEEEVRILVDNKFLYHIRK</sequence>
<organism evidence="2">
    <name type="scientific">Caenorhabditis brenneri</name>
    <name type="common">Nematode worm</name>
    <dbReference type="NCBI Taxonomy" id="135651"/>
    <lineage>
        <taxon>Eukaryota</taxon>
        <taxon>Metazoa</taxon>
        <taxon>Ecdysozoa</taxon>
        <taxon>Nematoda</taxon>
        <taxon>Chromadorea</taxon>
        <taxon>Rhabditida</taxon>
        <taxon>Rhabditina</taxon>
        <taxon>Rhabditomorpha</taxon>
        <taxon>Rhabditoidea</taxon>
        <taxon>Rhabditidae</taxon>
        <taxon>Peloderinae</taxon>
        <taxon>Caenorhabditis</taxon>
    </lineage>
</organism>
<keyword evidence="2" id="KW-1185">Reference proteome</keyword>
<dbReference type="InParanoid" id="G0P9A2"/>
<dbReference type="EMBL" id="GL380148">
    <property type="protein sequence ID" value="EGT48449.1"/>
    <property type="molecule type" value="Genomic_DNA"/>
</dbReference>
<evidence type="ECO:0000313" key="2">
    <source>
        <dbReference type="Proteomes" id="UP000008068"/>
    </source>
</evidence>
<dbReference type="AlphaFoldDB" id="G0P9A2"/>
<proteinExistence type="predicted"/>
<evidence type="ECO:0000313" key="1">
    <source>
        <dbReference type="EMBL" id="EGT48449.1"/>
    </source>
</evidence>
<dbReference type="STRING" id="135651.G0P9A2"/>
<gene>
    <name evidence="1" type="ORF">CAEBREN_10676</name>
</gene>